<evidence type="ECO:0000256" key="2">
    <source>
        <dbReference type="ARBA" id="ARBA00022490"/>
    </source>
</evidence>
<dbReference type="GO" id="GO:0047429">
    <property type="term" value="F:nucleoside triphosphate diphosphatase activity"/>
    <property type="evidence" value="ECO:0007669"/>
    <property type="project" value="InterPro"/>
</dbReference>
<evidence type="ECO:0000256" key="5">
    <source>
        <dbReference type="HAMAP-Rule" id="MF_00528"/>
    </source>
</evidence>
<dbReference type="KEGG" id="knv:Pan216_01500"/>
<feature type="site" description="Important for substrate specificity" evidence="5">
    <location>
        <position position="19"/>
    </location>
</feature>
<evidence type="ECO:0000256" key="3">
    <source>
        <dbReference type="ARBA" id="ARBA00022801"/>
    </source>
</evidence>
<dbReference type="RefSeq" id="WP_145253426.1">
    <property type="nucleotide sequence ID" value="NZ_CP036279.1"/>
</dbReference>
<evidence type="ECO:0000256" key="4">
    <source>
        <dbReference type="ARBA" id="ARBA00023080"/>
    </source>
</evidence>
<feature type="site" description="Important for substrate specificity" evidence="5">
    <location>
        <position position="80"/>
    </location>
</feature>
<dbReference type="InterPro" id="IPR029001">
    <property type="entry name" value="ITPase-like_fam"/>
</dbReference>
<comment type="caution">
    <text evidence="5">Lacks conserved residue(s) required for the propagation of feature annotation.</text>
</comment>
<comment type="catalytic activity">
    <reaction evidence="5">
        <text>N(7)-methyl-GTP + H2O = N(7)-methyl-GMP + diphosphate + H(+)</text>
        <dbReference type="Rhea" id="RHEA:58744"/>
        <dbReference type="ChEBI" id="CHEBI:15377"/>
        <dbReference type="ChEBI" id="CHEBI:15378"/>
        <dbReference type="ChEBI" id="CHEBI:33019"/>
        <dbReference type="ChEBI" id="CHEBI:58285"/>
        <dbReference type="ChEBI" id="CHEBI:87133"/>
    </reaction>
</comment>
<dbReference type="PANTHER" id="PTHR43213:SF10">
    <property type="entry name" value="7-METHYL-GTP PYROPHOSPHATASE"/>
    <property type="match status" value="1"/>
</dbReference>
<feature type="active site" description="Proton acceptor" evidence="5">
    <location>
        <position position="79"/>
    </location>
</feature>
<comment type="cofactor">
    <cofactor evidence="5">
        <name>a divalent metal cation</name>
        <dbReference type="ChEBI" id="CHEBI:60240"/>
    </cofactor>
</comment>
<keyword evidence="3 5" id="KW-0378">Hydrolase</keyword>
<comment type="function">
    <text evidence="5">Nucleoside triphosphate pyrophosphatase that hydrolyzes 7-methyl-GTP (m(7)GTP). May have a dual role in cell division arrest and in preventing the incorporation of modified nucleotides into cellular nucleic acids.</text>
</comment>
<dbReference type="PANTHER" id="PTHR43213">
    <property type="entry name" value="BIFUNCTIONAL DTTP/UTP PYROPHOSPHATASE/METHYLTRANSFERASE PROTEIN-RELATED"/>
    <property type="match status" value="1"/>
</dbReference>
<organism evidence="6 7">
    <name type="scientific">Kolteria novifilia</name>
    <dbReference type="NCBI Taxonomy" id="2527975"/>
    <lineage>
        <taxon>Bacteria</taxon>
        <taxon>Pseudomonadati</taxon>
        <taxon>Planctomycetota</taxon>
        <taxon>Planctomycetia</taxon>
        <taxon>Kolteriales</taxon>
        <taxon>Kolteriaceae</taxon>
        <taxon>Kolteria</taxon>
    </lineage>
</organism>
<protein>
    <recommendedName>
        <fullName evidence="5">7-methyl-GTP pyrophosphatase</fullName>
        <shortName evidence="5">m(7)GTP pyrophosphatase</shortName>
        <ecNumber evidence="5">3.6.1.-</ecNumber>
    </recommendedName>
</protein>
<feature type="site" description="Important for substrate specificity" evidence="5">
    <location>
        <position position="162"/>
    </location>
</feature>
<reference evidence="6 7" key="1">
    <citation type="submission" date="2019-02" db="EMBL/GenBank/DDBJ databases">
        <title>Deep-cultivation of Planctomycetes and their phenomic and genomic characterization uncovers novel biology.</title>
        <authorList>
            <person name="Wiegand S."/>
            <person name="Jogler M."/>
            <person name="Boedeker C."/>
            <person name="Pinto D."/>
            <person name="Vollmers J."/>
            <person name="Rivas-Marin E."/>
            <person name="Kohn T."/>
            <person name="Peeters S.H."/>
            <person name="Heuer A."/>
            <person name="Rast P."/>
            <person name="Oberbeckmann S."/>
            <person name="Bunk B."/>
            <person name="Jeske O."/>
            <person name="Meyerdierks A."/>
            <person name="Storesund J.E."/>
            <person name="Kallscheuer N."/>
            <person name="Luecker S."/>
            <person name="Lage O.M."/>
            <person name="Pohl T."/>
            <person name="Merkel B.J."/>
            <person name="Hornburger P."/>
            <person name="Mueller R.-W."/>
            <person name="Bruemmer F."/>
            <person name="Labrenz M."/>
            <person name="Spormann A.M."/>
            <person name="Op den Camp H."/>
            <person name="Overmann J."/>
            <person name="Amann R."/>
            <person name="Jetten M.S.M."/>
            <person name="Mascher T."/>
            <person name="Medema M.H."/>
            <person name="Devos D.P."/>
            <person name="Kaster A.-K."/>
            <person name="Ovreas L."/>
            <person name="Rohde M."/>
            <person name="Galperin M.Y."/>
            <person name="Jogler C."/>
        </authorList>
    </citation>
    <scope>NUCLEOTIDE SEQUENCE [LARGE SCALE GENOMIC DNA]</scope>
    <source>
        <strain evidence="6 7">Pan216</strain>
    </source>
</reference>
<dbReference type="CDD" id="cd00555">
    <property type="entry name" value="Maf"/>
    <property type="match status" value="1"/>
</dbReference>
<dbReference type="InterPro" id="IPR003697">
    <property type="entry name" value="Maf-like"/>
</dbReference>
<keyword evidence="4 5" id="KW-0546">Nucleotide metabolism</keyword>
<dbReference type="Proteomes" id="UP000317093">
    <property type="component" value="Chromosome"/>
</dbReference>
<dbReference type="OrthoDB" id="9807767at2"/>
<dbReference type="AlphaFoldDB" id="A0A518AX61"/>
<accession>A0A518AX61</accession>
<dbReference type="GO" id="GO:0009117">
    <property type="term" value="P:nucleotide metabolic process"/>
    <property type="evidence" value="ECO:0007669"/>
    <property type="project" value="UniProtKB-KW"/>
</dbReference>
<dbReference type="NCBIfam" id="TIGR00172">
    <property type="entry name" value="maf"/>
    <property type="match status" value="1"/>
</dbReference>
<evidence type="ECO:0000256" key="1">
    <source>
        <dbReference type="ARBA" id="ARBA00004496"/>
    </source>
</evidence>
<dbReference type="Pfam" id="PF02545">
    <property type="entry name" value="Maf"/>
    <property type="match status" value="1"/>
</dbReference>
<dbReference type="SUPFAM" id="SSF52972">
    <property type="entry name" value="ITPase-like"/>
    <property type="match status" value="1"/>
</dbReference>
<sequence>MSPSGHHPRELILASTSVYRRQLIERLGVPFRTAKPVVDEVAFAEAHTGLPNELAEDLARAKAENVLESHPDATIIGGDQLVEHRGKALGKPGDAPSAIKQLLRLAGEEHRLITAMVVLSSKGLTEHTDLTTLRMRSLSRSEIERYVERDQPFDCAGSYKLEAAGITLFENIRSTDQTAIVGLPLIALTTMLRDRGFRIP</sequence>
<comment type="subcellular location">
    <subcellularLocation>
        <location evidence="1 5">Cytoplasm</location>
    </subcellularLocation>
</comment>
<dbReference type="EMBL" id="CP036279">
    <property type="protein sequence ID" value="QDU59322.1"/>
    <property type="molecule type" value="Genomic_DNA"/>
</dbReference>
<name>A0A518AX61_9BACT</name>
<evidence type="ECO:0000313" key="7">
    <source>
        <dbReference type="Proteomes" id="UP000317093"/>
    </source>
</evidence>
<keyword evidence="7" id="KW-1185">Reference proteome</keyword>
<evidence type="ECO:0000313" key="6">
    <source>
        <dbReference type="EMBL" id="QDU59322.1"/>
    </source>
</evidence>
<dbReference type="HAMAP" id="MF_00528">
    <property type="entry name" value="Maf"/>
    <property type="match status" value="1"/>
</dbReference>
<comment type="similarity">
    <text evidence="5">Belongs to the Maf family. YceF subfamily.</text>
</comment>
<dbReference type="GO" id="GO:0005737">
    <property type="term" value="C:cytoplasm"/>
    <property type="evidence" value="ECO:0007669"/>
    <property type="project" value="UniProtKB-SubCell"/>
</dbReference>
<dbReference type="PIRSF" id="PIRSF006305">
    <property type="entry name" value="Maf"/>
    <property type="match status" value="1"/>
</dbReference>
<proteinExistence type="inferred from homology"/>
<dbReference type="EC" id="3.6.1.-" evidence="5"/>
<dbReference type="Gene3D" id="3.90.950.10">
    <property type="match status" value="1"/>
</dbReference>
<keyword evidence="2 5" id="KW-0963">Cytoplasm</keyword>
<gene>
    <name evidence="6" type="primary">yceF</name>
    <name evidence="6" type="ORF">Pan216_01500</name>
</gene>